<dbReference type="PANTHER" id="PTHR32268">
    <property type="entry name" value="HOMOSERINE O-ACETYLTRANSFERASE"/>
    <property type="match status" value="1"/>
</dbReference>
<dbReference type="GO" id="GO:0004414">
    <property type="term" value="F:homoserine O-acetyltransferase activity"/>
    <property type="evidence" value="ECO:0007669"/>
    <property type="project" value="TreeGrafter"/>
</dbReference>
<dbReference type="GO" id="GO:0009086">
    <property type="term" value="P:methionine biosynthetic process"/>
    <property type="evidence" value="ECO:0007669"/>
    <property type="project" value="UniProtKB-KW"/>
</dbReference>
<organism evidence="5 6">
    <name type="scientific">Achromobacter pulmonis</name>
    <dbReference type="NCBI Taxonomy" id="1389932"/>
    <lineage>
        <taxon>Bacteria</taxon>
        <taxon>Pseudomonadati</taxon>
        <taxon>Pseudomonadota</taxon>
        <taxon>Betaproteobacteria</taxon>
        <taxon>Burkholderiales</taxon>
        <taxon>Alcaligenaceae</taxon>
        <taxon>Achromobacter</taxon>
    </lineage>
</organism>
<keyword evidence="6" id="KW-1185">Reference proteome</keyword>
<gene>
    <name evidence="5" type="ORF">C1I89_20330</name>
</gene>
<accession>A0A2N8KFE0</accession>
<reference evidence="5 6" key="1">
    <citation type="submission" date="2018-01" db="EMBL/GenBank/DDBJ databases">
        <title>The draft genome of an aniline degradation strain ANB-1.</title>
        <authorList>
            <person name="Zhang L."/>
            <person name="Jiang J."/>
        </authorList>
    </citation>
    <scope>NUCLEOTIDE SEQUENCE [LARGE SCALE GENOMIC DNA]</scope>
    <source>
        <strain evidence="5 6">ANB-1</strain>
    </source>
</reference>
<evidence type="ECO:0000313" key="5">
    <source>
        <dbReference type="EMBL" id="PND32169.1"/>
    </source>
</evidence>
<evidence type="ECO:0000313" key="6">
    <source>
        <dbReference type="Proteomes" id="UP000235994"/>
    </source>
</evidence>
<dbReference type="Pfam" id="PF00561">
    <property type="entry name" value="Abhydrolase_1"/>
    <property type="match status" value="1"/>
</dbReference>
<dbReference type="EMBL" id="POQS01000005">
    <property type="protein sequence ID" value="PND32169.1"/>
    <property type="molecule type" value="Genomic_DNA"/>
</dbReference>
<feature type="domain" description="AB hydrolase-1" evidence="4">
    <location>
        <begin position="40"/>
        <end position="178"/>
    </location>
</feature>
<keyword evidence="2" id="KW-0486">Methionine biosynthesis</keyword>
<evidence type="ECO:0000256" key="3">
    <source>
        <dbReference type="ARBA" id="ARBA00023315"/>
    </source>
</evidence>
<name>A0A2N8KFE0_9BURK</name>
<protein>
    <submittedName>
        <fullName evidence="5">Homoserine acetyltransferase</fullName>
    </submittedName>
</protein>
<dbReference type="InterPro" id="IPR008220">
    <property type="entry name" value="HAT_MetX-like"/>
</dbReference>
<dbReference type="SUPFAM" id="SSF53474">
    <property type="entry name" value="alpha/beta-Hydrolases"/>
    <property type="match status" value="1"/>
</dbReference>
<dbReference type="PANTHER" id="PTHR32268:SF11">
    <property type="entry name" value="HOMOSERINE O-ACETYLTRANSFERASE"/>
    <property type="match status" value="1"/>
</dbReference>
<keyword evidence="1 5" id="KW-0808">Transferase</keyword>
<sequence>MVEAGTTRFPGLPLDGGASLAAVRLAWSRFGPPPDRARAVVLLLHGISGSQQALRAPGGQAQHPDAGWAAAWLGPGNALDTRHICVLAPNALGSCFGSSGPEGSTAREFPDISIADGVRLQGMWLRAMGVERLDAVVGYSYGGYQAFQWAVRPPLPVGRAIAMASAPRGGGSEADVQRLRRVAAALDAGDPQAWNEWVELRCATLRRYGYAQWLRDMGESGMEQRIHGEAAAWAARFSPWSMAVLRASACRYDARPALRDAVTPVYWLRCRSDALFPPGVAGHEPYPAHVVQISVDGRYGHASPVLEGEIWRAPLVRAMTSSSL</sequence>
<keyword evidence="2" id="KW-0028">Amino-acid biosynthesis</keyword>
<proteinExistence type="predicted"/>
<dbReference type="InterPro" id="IPR029058">
    <property type="entry name" value="AB_hydrolase_fold"/>
</dbReference>
<dbReference type="GO" id="GO:0009092">
    <property type="term" value="P:homoserine metabolic process"/>
    <property type="evidence" value="ECO:0007669"/>
    <property type="project" value="TreeGrafter"/>
</dbReference>
<keyword evidence="3" id="KW-0012">Acyltransferase</keyword>
<dbReference type="AlphaFoldDB" id="A0A2N8KFE0"/>
<evidence type="ECO:0000259" key="4">
    <source>
        <dbReference type="Pfam" id="PF00561"/>
    </source>
</evidence>
<dbReference type="Gene3D" id="3.40.50.1820">
    <property type="entry name" value="alpha/beta hydrolase"/>
    <property type="match status" value="1"/>
</dbReference>
<evidence type="ECO:0000256" key="2">
    <source>
        <dbReference type="ARBA" id="ARBA00023167"/>
    </source>
</evidence>
<dbReference type="InterPro" id="IPR000073">
    <property type="entry name" value="AB_hydrolase_1"/>
</dbReference>
<evidence type="ECO:0000256" key="1">
    <source>
        <dbReference type="ARBA" id="ARBA00022679"/>
    </source>
</evidence>
<comment type="caution">
    <text evidence="5">The sequence shown here is derived from an EMBL/GenBank/DDBJ whole genome shotgun (WGS) entry which is preliminary data.</text>
</comment>
<dbReference type="Proteomes" id="UP000235994">
    <property type="component" value="Unassembled WGS sequence"/>
</dbReference>